<dbReference type="Pfam" id="PF01894">
    <property type="entry name" value="YjbQ"/>
    <property type="match status" value="1"/>
</dbReference>
<evidence type="ECO:0008006" key="3">
    <source>
        <dbReference type="Google" id="ProtNLM"/>
    </source>
</evidence>
<dbReference type="NCBIfam" id="TIGR00149">
    <property type="entry name" value="TIGR00149_YjbQ"/>
    <property type="match status" value="1"/>
</dbReference>
<accession>A0A7S3QZV3</accession>
<name>A0A7S3QZV3_DUNTE</name>
<dbReference type="EMBL" id="HBIP01022048">
    <property type="protein sequence ID" value="CAE0498087.1"/>
    <property type="molecule type" value="Transcribed_RNA"/>
</dbReference>
<sequence>MLPSLGMNVSAKSTTGMGKAMCNPRAPAAGAPVVRSAQPVPVNGVHPSRSGNFTKPSAQVQSIAGERPTAGAPAAARPTEWLQKVIELPPYDRGCHVITRTIYNALPEINEFDVGMANLFVMHTSASLTINENASPDVPLDLNDSLDRLAPERAPYRHTDEGSDDMPAHVKSSLMGASLMLPISHGRFGMGTWQGIYLNEHRNYGGSRRIMITIQGQKRADGRKYPGSVW</sequence>
<dbReference type="Gene3D" id="2.60.120.460">
    <property type="entry name" value="YjbQ-like"/>
    <property type="match status" value="1"/>
</dbReference>
<dbReference type="AlphaFoldDB" id="A0A7S3QZV3"/>
<comment type="similarity">
    <text evidence="1">Belongs to the UPF0047 family.</text>
</comment>
<organism evidence="2">
    <name type="scientific">Dunaliella tertiolecta</name>
    <name type="common">Green alga</name>
    <dbReference type="NCBI Taxonomy" id="3047"/>
    <lineage>
        <taxon>Eukaryota</taxon>
        <taxon>Viridiplantae</taxon>
        <taxon>Chlorophyta</taxon>
        <taxon>core chlorophytes</taxon>
        <taxon>Chlorophyceae</taxon>
        <taxon>CS clade</taxon>
        <taxon>Chlamydomonadales</taxon>
        <taxon>Dunaliellaceae</taxon>
        <taxon>Dunaliella</taxon>
    </lineage>
</organism>
<dbReference type="InterPro" id="IPR001602">
    <property type="entry name" value="UPF0047_YjbQ-like"/>
</dbReference>
<dbReference type="SUPFAM" id="SSF111038">
    <property type="entry name" value="YjbQ-like"/>
    <property type="match status" value="1"/>
</dbReference>
<evidence type="ECO:0000313" key="2">
    <source>
        <dbReference type="EMBL" id="CAE0498087.1"/>
    </source>
</evidence>
<dbReference type="PANTHER" id="PTHR30615">
    <property type="entry name" value="UNCHARACTERIZED PROTEIN YJBQ-RELATED"/>
    <property type="match status" value="1"/>
</dbReference>
<protein>
    <recommendedName>
        <fullName evidence="3">Secondary thiamine-phosphate synthase enzyme</fullName>
    </recommendedName>
</protein>
<evidence type="ECO:0000256" key="1">
    <source>
        <dbReference type="ARBA" id="ARBA00005534"/>
    </source>
</evidence>
<proteinExistence type="inferred from homology"/>
<dbReference type="PANTHER" id="PTHR30615:SF8">
    <property type="entry name" value="UPF0047 PROTEIN C4A8.02C"/>
    <property type="match status" value="1"/>
</dbReference>
<dbReference type="InterPro" id="IPR035917">
    <property type="entry name" value="YjbQ-like_sf"/>
</dbReference>
<gene>
    <name evidence="2" type="ORF">DTER00134_LOCUS13160</name>
</gene>
<dbReference type="PROSITE" id="PS01314">
    <property type="entry name" value="UPF0047"/>
    <property type="match status" value="1"/>
</dbReference>
<reference evidence="2" key="1">
    <citation type="submission" date="2021-01" db="EMBL/GenBank/DDBJ databases">
        <authorList>
            <person name="Corre E."/>
            <person name="Pelletier E."/>
            <person name="Niang G."/>
            <person name="Scheremetjew M."/>
            <person name="Finn R."/>
            <person name="Kale V."/>
            <person name="Holt S."/>
            <person name="Cochrane G."/>
            <person name="Meng A."/>
            <person name="Brown T."/>
            <person name="Cohen L."/>
        </authorList>
    </citation>
    <scope>NUCLEOTIDE SEQUENCE</scope>
    <source>
        <strain evidence="2">CCMP1320</strain>
    </source>
</reference>